<comment type="caution">
    <text evidence="2">The sequence shown here is derived from an EMBL/GenBank/DDBJ whole genome shotgun (WGS) entry which is preliminary data.</text>
</comment>
<gene>
    <name evidence="2" type="ORF">G6011_11621</name>
</gene>
<proteinExistence type="predicted"/>
<keyword evidence="3" id="KW-1185">Reference proteome</keyword>
<evidence type="ECO:0000256" key="1">
    <source>
        <dbReference type="SAM" id="MobiDB-lite"/>
    </source>
</evidence>
<accession>A0AAD4IE35</accession>
<reference evidence="2" key="1">
    <citation type="submission" date="2021-07" db="EMBL/GenBank/DDBJ databases">
        <title>Genome Resource of American Ginseng Black Spot Pathogen Alternaria panax.</title>
        <authorList>
            <person name="Qiu C."/>
            <person name="Wang W."/>
            <person name="Liu Z."/>
        </authorList>
    </citation>
    <scope>NUCLEOTIDE SEQUENCE</scope>
    <source>
        <strain evidence="2">BNCC115425</strain>
    </source>
</reference>
<dbReference type="AlphaFoldDB" id="A0AAD4IE35"/>
<dbReference type="Proteomes" id="UP001199106">
    <property type="component" value="Unassembled WGS sequence"/>
</dbReference>
<evidence type="ECO:0000313" key="3">
    <source>
        <dbReference type="Proteomes" id="UP001199106"/>
    </source>
</evidence>
<evidence type="ECO:0000313" key="2">
    <source>
        <dbReference type="EMBL" id="KAG9192887.1"/>
    </source>
</evidence>
<feature type="region of interest" description="Disordered" evidence="1">
    <location>
        <begin position="58"/>
        <end position="85"/>
    </location>
</feature>
<organism evidence="2 3">
    <name type="scientific">Alternaria panax</name>
    <dbReference type="NCBI Taxonomy" id="48097"/>
    <lineage>
        <taxon>Eukaryota</taxon>
        <taxon>Fungi</taxon>
        <taxon>Dikarya</taxon>
        <taxon>Ascomycota</taxon>
        <taxon>Pezizomycotina</taxon>
        <taxon>Dothideomycetes</taxon>
        <taxon>Pleosporomycetidae</taxon>
        <taxon>Pleosporales</taxon>
        <taxon>Pleosporineae</taxon>
        <taxon>Pleosporaceae</taxon>
        <taxon>Alternaria</taxon>
        <taxon>Alternaria sect. Panax</taxon>
    </lineage>
</organism>
<feature type="compositionally biased region" description="Basic and acidic residues" evidence="1">
    <location>
        <begin position="58"/>
        <end position="67"/>
    </location>
</feature>
<protein>
    <submittedName>
        <fullName evidence="2">Uncharacterized protein</fullName>
    </submittedName>
</protein>
<name>A0AAD4IE35_9PLEO</name>
<dbReference type="EMBL" id="JAANER010000003">
    <property type="protein sequence ID" value="KAG9192887.1"/>
    <property type="molecule type" value="Genomic_DNA"/>
</dbReference>
<sequence>MPSVHHQDEVSQPFITWWMWRYLYGDLPMVEQRWIFRQNHHVQLRTLVRTIRDRTFEDKNKDESSHERSRKSLGKNALTKRHYQPRDPSNLRYELVQRKEIPFHFISWPKIGSVTSPNDPAESLNLDDFITVDGEPGSDYDESLLFVSMAWAALRLIDEHMAPLAEELKRLRVLLSRSRRGARLCFGSTSRQLTHELVGADDRIHIICRSDVMDKIWIWMIDAGQGRKRWVVRIEKCTRSTRPPLPILRKRCVPLTPRYVLIAPKKSRLA</sequence>
<feature type="compositionally biased region" description="Basic residues" evidence="1">
    <location>
        <begin position="68"/>
        <end position="83"/>
    </location>
</feature>